<dbReference type="SMART" id="SM00062">
    <property type="entry name" value="PBPb"/>
    <property type="match status" value="1"/>
</dbReference>
<keyword evidence="8" id="KW-0675">Receptor</keyword>
<dbReference type="FunFam" id="3.40.190.10:FF:000078">
    <property type="entry name" value="glutamate receptor ionotropic, NMDA 3B"/>
    <property type="match status" value="1"/>
</dbReference>
<dbReference type="Pfam" id="PF10613">
    <property type="entry name" value="Lig_chan-Glu_bd"/>
    <property type="match status" value="1"/>
</dbReference>
<evidence type="ECO:0000256" key="10">
    <source>
        <dbReference type="ARBA" id="ARBA00023286"/>
    </source>
</evidence>
<keyword evidence="9" id="KW-0325">Glycoprotein</keyword>
<evidence type="ECO:0000256" key="12">
    <source>
        <dbReference type="SAM" id="MobiDB-lite"/>
    </source>
</evidence>
<dbReference type="InterPro" id="IPR001638">
    <property type="entry name" value="Solute-binding_3/MltF_N"/>
</dbReference>
<keyword evidence="6" id="KW-0406">Ion transport</keyword>
<evidence type="ECO:0000256" key="2">
    <source>
        <dbReference type="ARBA" id="ARBA00022448"/>
    </source>
</evidence>
<evidence type="ECO:0000313" key="15">
    <source>
        <dbReference type="Proteomes" id="UP000749559"/>
    </source>
</evidence>
<comment type="caution">
    <text evidence="14">The sequence shown here is derived from an EMBL/GenBank/DDBJ whole genome shotgun (WGS) entry which is preliminary data.</text>
</comment>
<evidence type="ECO:0000256" key="6">
    <source>
        <dbReference type="ARBA" id="ARBA00023065"/>
    </source>
</evidence>
<sequence>MLKILAVVLSLSVACTQGHGNGHGHDHHGDHRHTHNDNHDHSTDSFKITTIKVEPYYNGNQGYIVDLIKELQHVMGNFTYQLNEVADGMYGSKIGRRWRGMIGEVISADADFAAAPLYITSRRARVVDFTVPFMKFGLAVLVKKPQNGQLQITSLSALVRQTTVAYGTLRGGSLPRYLARSRNSDVRKMYRWMRLNSNRAYVDNVEEGVRRVMEGNYAFVLEEPFVEYLAHKTPCLMADFSFPADSGIEIKFGLAFKKGNSHFAHFNDALKMLKSSGELGHLHHKWFHSGCDSHSHSHHPGNAHDHDDHHQH</sequence>
<evidence type="ECO:0000256" key="1">
    <source>
        <dbReference type="ARBA" id="ARBA00004141"/>
    </source>
</evidence>
<reference evidence="14" key="1">
    <citation type="submission" date="2022-03" db="EMBL/GenBank/DDBJ databases">
        <authorList>
            <person name="Martin C."/>
        </authorList>
    </citation>
    <scope>NUCLEOTIDE SEQUENCE</scope>
</reference>
<keyword evidence="13" id="KW-0732">Signal</keyword>
<dbReference type="GO" id="GO:0015276">
    <property type="term" value="F:ligand-gated monoatomic ion channel activity"/>
    <property type="evidence" value="ECO:0007669"/>
    <property type="project" value="InterPro"/>
</dbReference>
<protein>
    <submittedName>
        <fullName evidence="14">Uncharacterized protein</fullName>
    </submittedName>
</protein>
<keyword evidence="7" id="KW-0472">Membrane</keyword>
<feature type="compositionally biased region" description="Basic and acidic residues" evidence="12">
    <location>
        <begin position="23"/>
        <end position="43"/>
    </location>
</feature>
<evidence type="ECO:0000256" key="3">
    <source>
        <dbReference type="ARBA" id="ARBA00022692"/>
    </source>
</evidence>
<evidence type="ECO:0000256" key="7">
    <source>
        <dbReference type="ARBA" id="ARBA00023136"/>
    </source>
</evidence>
<dbReference type="Proteomes" id="UP000749559">
    <property type="component" value="Unassembled WGS sequence"/>
</dbReference>
<dbReference type="GO" id="GO:0005886">
    <property type="term" value="C:plasma membrane"/>
    <property type="evidence" value="ECO:0007669"/>
    <property type="project" value="UniProtKB-ARBA"/>
</dbReference>
<dbReference type="InterPro" id="IPR015683">
    <property type="entry name" value="Ionotropic_Glu_rcpt"/>
</dbReference>
<dbReference type="PROSITE" id="PS51257">
    <property type="entry name" value="PROKAR_LIPOPROTEIN"/>
    <property type="match status" value="1"/>
</dbReference>
<dbReference type="PANTHER" id="PTHR18966">
    <property type="entry name" value="IONOTROPIC GLUTAMATE RECEPTOR"/>
    <property type="match status" value="1"/>
</dbReference>
<organism evidence="14 15">
    <name type="scientific">Owenia fusiformis</name>
    <name type="common">Polychaete worm</name>
    <dbReference type="NCBI Taxonomy" id="6347"/>
    <lineage>
        <taxon>Eukaryota</taxon>
        <taxon>Metazoa</taxon>
        <taxon>Spiralia</taxon>
        <taxon>Lophotrochozoa</taxon>
        <taxon>Annelida</taxon>
        <taxon>Polychaeta</taxon>
        <taxon>Sedentaria</taxon>
        <taxon>Canalipalpata</taxon>
        <taxon>Sabellida</taxon>
        <taxon>Oweniida</taxon>
        <taxon>Oweniidae</taxon>
        <taxon>Owenia</taxon>
    </lineage>
</organism>
<dbReference type="EMBL" id="CAIIXF020000003">
    <property type="protein sequence ID" value="CAH1779393.1"/>
    <property type="molecule type" value="Genomic_DNA"/>
</dbReference>
<keyword evidence="4" id="KW-1133">Transmembrane helix</keyword>
<evidence type="ECO:0000256" key="11">
    <source>
        <dbReference type="ARBA" id="ARBA00023303"/>
    </source>
</evidence>
<dbReference type="OrthoDB" id="6274770at2759"/>
<evidence type="ECO:0000256" key="9">
    <source>
        <dbReference type="ARBA" id="ARBA00023180"/>
    </source>
</evidence>
<keyword evidence="2" id="KW-0813">Transport</keyword>
<keyword evidence="10" id="KW-1071">Ligand-gated ion channel</keyword>
<accession>A0A8J1XT04</accession>
<keyword evidence="11" id="KW-0407">Ion channel</keyword>
<evidence type="ECO:0000256" key="8">
    <source>
        <dbReference type="ARBA" id="ARBA00023170"/>
    </source>
</evidence>
<feature type="region of interest" description="Disordered" evidence="12">
    <location>
        <begin position="20"/>
        <end position="43"/>
    </location>
</feature>
<evidence type="ECO:0000256" key="4">
    <source>
        <dbReference type="ARBA" id="ARBA00022989"/>
    </source>
</evidence>
<name>A0A8J1XT04_OWEFU</name>
<comment type="subcellular location">
    <subcellularLocation>
        <location evidence="1">Membrane</location>
        <topology evidence="1">Multi-pass membrane protein</topology>
    </subcellularLocation>
</comment>
<dbReference type="SMART" id="SM00079">
    <property type="entry name" value="PBPe"/>
    <property type="match status" value="1"/>
</dbReference>
<evidence type="ECO:0000313" key="14">
    <source>
        <dbReference type="EMBL" id="CAH1779393.1"/>
    </source>
</evidence>
<dbReference type="InterPro" id="IPR001320">
    <property type="entry name" value="Iontro_rcpt_C"/>
</dbReference>
<dbReference type="CDD" id="cd13685">
    <property type="entry name" value="PBP2_iGluR_non_NMDA_like"/>
    <property type="match status" value="1"/>
</dbReference>
<evidence type="ECO:0000256" key="5">
    <source>
        <dbReference type="ARBA" id="ARBA00023054"/>
    </source>
</evidence>
<evidence type="ECO:0000256" key="13">
    <source>
        <dbReference type="SAM" id="SignalP"/>
    </source>
</evidence>
<dbReference type="InterPro" id="IPR019594">
    <property type="entry name" value="Glu/Gly-bd"/>
</dbReference>
<dbReference type="SUPFAM" id="SSF53850">
    <property type="entry name" value="Periplasmic binding protein-like II"/>
    <property type="match status" value="1"/>
</dbReference>
<dbReference type="Gene3D" id="3.40.190.10">
    <property type="entry name" value="Periplasmic binding protein-like II"/>
    <property type="match status" value="2"/>
</dbReference>
<dbReference type="SMART" id="SM00918">
    <property type="entry name" value="Lig_chan-Glu_bd"/>
    <property type="match status" value="1"/>
</dbReference>
<dbReference type="AlphaFoldDB" id="A0A8J1XT04"/>
<dbReference type="GO" id="GO:0043226">
    <property type="term" value="C:organelle"/>
    <property type="evidence" value="ECO:0007669"/>
    <property type="project" value="UniProtKB-ARBA"/>
</dbReference>
<feature type="chain" id="PRO_5043905034" evidence="13">
    <location>
        <begin position="19"/>
        <end position="312"/>
    </location>
</feature>
<keyword evidence="3" id="KW-0812">Transmembrane</keyword>
<gene>
    <name evidence="14" type="ORF">OFUS_LOCUS6206</name>
</gene>
<keyword evidence="5" id="KW-0175">Coiled coil</keyword>
<proteinExistence type="predicted"/>
<feature type="signal peptide" evidence="13">
    <location>
        <begin position="1"/>
        <end position="18"/>
    </location>
</feature>
<keyword evidence="15" id="KW-1185">Reference proteome</keyword>